<dbReference type="AlphaFoldDB" id="A0A062U6S1"/>
<accession>A0A062U6S1</accession>
<protein>
    <recommendedName>
        <fullName evidence="3">SnoaL-like domain-containing protein</fullName>
    </recommendedName>
</protein>
<proteinExistence type="predicted"/>
<keyword evidence="2" id="KW-1185">Reference proteome</keyword>
<dbReference type="EMBL" id="AWFB01000010">
    <property type="protein sequence ID" value="RAN34586.1"/>
    <property type="molecule type" value="Genomic_DNA"/>
</dbReference>
<dbReference type="eggNOG" id="ENOG50313AN">
    <property type="taxonomic scope" value="Bacteria"/>
</dbReference>
<evidence type="ECO:0000313" key="1">
    <source>
        <dbReference type="EMBL" id="RAN34586.1"/>
    </source>
</evidence>
<comment type="caution">
    <text evidence="1">The sequence shown here is derived from an EMBL/GenBank/DDBJ whole genome shotgun (WGS) entry which is preliminary data.</text>
</comment>
<reference evidence="1 2" key="1">
    <citation type="submission" date="2013-04" db="EMBL/GenBank/DDBJ databases">
        <title>Hyphomonas sp. T24B3 Genome Sequencing.</title>
        <authorList>
            <person name="Lai Q."/>
            <person name="Shao Z."/>
        </authorList>
    </citation>
    <scope>NUCLEOTIDE SEQUENCE [LARGE SCALE GENOMIC DNA]</scope>
    <source>
        <strain evidence="1 2">T24B3</strain>
    </source>
</reference>
<dbReference type="SUPFAM" id="SSF54427">
    <property type="entry name" value="NTF2-like"/>
    <property type="match status" value="1"/>
</dbReference>
<dbReference type="Proteomes" id="UP000249123">
    <property type="component" value="Unassembled WGS sequence"/>
</dbReference>
<evidence type="ECO:0008006" key="3">
    <source>
        <dbReference type="Google" id="ProtNLM"/>
    </source>
</evidence>
<sequence length="131" mass="14902">MADPDAFQTWVNAYSRAVEAQDSDQLAKVFSTSAHFLKSPFDRAIEGRDAICREYEAQWCRVERSVFEIERIGDGWAHWSEGGTISALDEPWRADGILKVELDMVGLCTRLTLWTETLSVRESDMLAQRDA</sequence>
<dbReference type="Gene3D" id="3.10.450.50">
    <property type="match status" value="1"/>
</dbReference>
<organism evidence="1 2">
    <name type="scientific">Hyphomonas pacifica</name>
    <dbReference type="NCBI Taxonomy" id="1280941"/>
    <lineage>
        <taxon>Bacteria</taxon>
        <taxon>Pseudomonadati</taxon>
        <taxon>Pseudomonadota</taxon>
        <taxon>Alphaproteobacteria</taxon>
        <taxon>Hyphomonadales</taxon>
        <taxon>Hyphomonadaceae</taxon>
        <taxon>Hyphomonas</taxon>
    </lineage>
</organism>
<evidence type="ECO:0000313" key="2">
    <source>
        <dbReference type="Proteomes" id="UP000249123"/>
    </source>
</evidence>
<dbReference type="OrthoDB" id="7845226at2"/>
<accession>A0A328JZU4</accession>
<gene>
    <name evidence="1" type="ORF">HY3_10610</name>
</gene>
<name>A0A062U6S1_9PROT</name>
<dbReference type="STRING" id="1280941.HY2_10425"/>
<dbReference type="InterPro" id="IPR032710">
    <property type="entry name" value="NTF2-like_dom_sf"/>
</dbReference>
<dbReference type="RefSeq" id="WP_034825155.1">
    <property type="nucleotide sequence ID" value="NZ_AWFA01000010.1"/>
</dbReference>